<dbReference type="AlphaFoldDB" id="A0A7W6C587"/>
<dbReference type="GO" id="GO:0051301">
    <property type="term" value="P:cell division"/>
    <property type="evidence" value="ECO:0007669"/>
    <property type="project" value="UniProtKB-KW"/>
</dbReference>
<keyword evidence="1" id="KW-1133">Transmembrane helix</keyword>
<proteinExistence type="predicted"/>
<name>A0A7W6C587_9SPHN</name>
<reference evidence="2 3" key="1">
    <citation type="submission" date="2020-08" db="EMBL/GenBank/DDBJ databases">
        <title>Genomic Encyclopedia of Type Strains, Phase IV (KMG-IV): sequencing the most valuable type-strain genomes for metagenomic binning, comparative biology and taxonomic classification.</title>
        <authorList>
            <person name="Goeker M."/>
        </authorList>
    </citation>
    <scope>NUCLEOTIDE SEQUENCE [LARGE SCALE GENOMIC DNA]</scope>
    <source>
        <strain evidence="2 3">DSM 27568</strain>
    </source>
</reference>
<organism evidence="2 3">
    <name type="scientific">Novosphingobium fluoreni</name>
    <dbReference type="NCBI Taxonomy" id="1391222"/>
    <lineage>
        <taxon>Bacteria</taxon>
        <taxon>Pseudomonadati</taxon>
        <taxon>Pseudomonadota</taxon>
        <taxon>Alphaproteobacteria</taxon>
        <taxon>Sphingomonadales</taxon>
        <taxon>Sphingomonadaceae</taxon>
        <taxon>Novosphingobium</taxon>
    </lineage>
</organism>
<feature type="transmembrane region" description="Helical" evidence="1">
    <location>
        <begin position="7"/>
        <end position="27"/>
    </location>
</feature>
<keyword evidence="1" id="KW-0812">Transmembrane</keyword>
<keyword evidence="3" id="KW-1185">Reference proteome</keyword>
<keyword evidence="2" id="KW-0132">Cell division</keyword>
<keyword evidence="1" id="KW-0472">Membrane</keyword>
<protein>
    <submittedName>
        <fullName evidence="2">Cell division protein FtsX</fullName>
    </submittedName>
</protein>
<keyword evidence="2" id="KW-0131">Cell cycle</keyword>
<accession>A0A7W6C587</accession>
<feature type="transmembrane region" description="Helical" evidence="1">
    <location>
        <begin position="47"/>
        <end position="71"/>
    </location>
</feature>
<sequence length="82" mass="8775">MSALRNAAPFFGIVGGTLVFLALLWRANDAVARMFERDPDVFAFITLPWVAPLLILAGVLVIGATAALLVFSGAHHDREPGE</sequence>
<comment type="caution">
    <text evidence="2">The sequence shown here is derived from an EMBL/GenBank/DDBJ whole genome shotgun (WGS) entry which is preliminary data.</text>
</comment>
<dbReference type="Proteomes" id="UP000561459">
    <property type="component" value="Unassembled WGS sequence"/>
</dbReference>
<dbReference type="EMBL" id="JACIDY010000005">
    <property type="protein sequence ID" value="MBB3940720.1"/>
    <property type="molecule type" value="Genomic_DNA"/>
</dbReference>
<evidence type="ECO:0000256" key="1">
    <source>
        <dbReference type="SAM" id="Phobius"/>
    </source>
</evidence>
<gene>
    <name evidence="2" type="ORF">GGR39_002377</name>
</gene>
<evidence type="ECO:0000313" key="2">
    <source>
        <dbReference type="EMBL" id="MBB3940720.1"/>
    </source>
</evidence>
<evidence type="ECO:0000313" key="3">
    <source>
        <dbReference type="Proteomes" id="UP000561459"/>
    </source>
</evidence>
<dbReference type="RefSeq" id="WP_183617305.1">
    <property type="nucleotide sequence ID" value="NZ_JACIDY010000005.1"/>
</dbReference>